<evidence type="ECO:0000313" key="2">
    <source>
        <dbReference type="EMBL" id="KAJ1530439.1"/>
    </source>
</evidence>
<dbReference type="AlphaFoldDB" id="A0AAV7XV38"/>
<dbReference type="PANTHER" id="PTHR31350:SF21">
    <property type="entry name" value="F-BOX ONLY PROTEIN 21"/>
    <property type="match status" value="1"/>
</dbReference>
<dbReference type="SUPFAM" id="SSF81383">
    <property type="entry name" value="F-box domain"/>
    <property type="match status" value="1"/>
</dbReference>
<accession>A0AAV7XV38</accession>
<reference evidence="2" key="1">
    <citation type="submission" date="2022-12" db="EMBL/GenBank/DDBJ databases">
        <title>Chromosome-level genome assembly of the bean flower thrips Megalurothrips usitatus.</title>
        <authorList>
            <person name="Ma L."/>
            <person name="Liu Q."/>
            <person name="Li H."/>
            <person name="Cai W."/>
        </authorList>
    </citation>
    <scope>NUCLEOTIDE SEQUENCE</scope>
    <source>
        <strain evidence="2">Cailab_2022a</strain>
    </source>
</reference>
<dbReference type="Gene3D" id="2.30.30.390">
    <property type="entry name" value="Hemimethylated DNA-binding domain"/>
    <property type="match status" value="1"/>
</dbReference>
<dbReference type="Pfam" id="PF13369">
    <property type="entry name" value="Transglut_core2"/>
    <property type="match status" value="1"/>
</dbReference>
<dbReference type="NCBIfam" id="TIGR02097">
    <property type="entry name" value="yccV"/>
    <property type="match status" value="1"/>
</dbReference>
<evidence type="ECO:0000259" key="1">
    <source>
        <dbReference type="SMART" id="SM00992"/>
    </source>
</evidence>
<feature type="domain" description="Hemimethylated DNA-binding" evidence="1">
    <location>
        <begin position="501"/>
        <end position="602"/>
    </location>
</feature>
<dbReference type="SMART" id="SM00992">
    <property type="entry name" value="YccV-like"/>
    <property type="match status" value="1"/>
</dbReference>
<dbReference type="InterPro" id="IPR032698">
    <property type="entry name" value="SirB1_N"/>
</dbReference>
<proteinExistence type="predicted"/>
<comment type="caution">
    <text evidence="2">The sequence shown here is derived from an EMBL/GenBank/DDBJ whole genome shotgun (WGS) entry which is preliminary data.</text>
</comment>
<sequence>MENKASEETSTTLLDLPPELIRGVMIMPSMTMTDISRLAQTCHLMNELVSEDCNDVWRTMHLRRFVTFGHDQLRWPEANKALLEASEVDWHAECKLGFHLMTLTANLMDEIWPKVYCESEVCYSHFSPLRQTMDEHKSAYIYIKDFLVAVINDKNTDFNLTQKFQAKQILSFIRQEYITAQWNIFKGLPEEKKLLEHGVGYVSQWCQPLLDMSPEYLGNRLDQLTSTVLDHLAECHPDHPIFTVPQNERKKWGIETLPCDKWNANHCMQILRSIDHVLIECLGFHGTKEHYDHRENYLIDQVISMQQGVPIALNVIVECIARRLGVRTEPWFRGHFVLMWKSDANPELGEVYLDVCNTGSLIHSETYVGNTGFVGPYRNLTCPKGPASCIEIVERLTAGIEVAGRISTRNTGNSSDLRSALELMFVIHPKNLTYILHLARLYMLHNISVSNLIETIMSIMDELPDDARYHAENILRMFRNYSPEAQSKPPPMPRTREMAPHVRFAVGMSMVHKQYNYLCVITGWDPICTATDIWKEEMGVQWLTYKDNQPFYNVLVPDGTTRYAAQENLEPLNANDAFNVLNKHPDLGRYFESYQNGYYVPNCMKLAEYPDDPAVCQQFYALQ</sequence>
<dbReference type="Pfam" id="PF08755">
    <property type="entry name" value="YccV-like"/>
    <property type="match status" value="1"/>
</dbReference>
<organism evidence="2 3">
    <name type="scientific">Megalurothrips usitatus</name>
    <name type="common">bean blossom thrips</name>
    <dbReference type="NCBI Taxonomy" id="439358"/>
    <lineage>
        <taxon>Eukaryota</taxon>
        <taxon>Metazoa</taxon>
        <taxon>Ecdysozoa</taxon>
        <taxon>Arthropoda</taxon>
        <taxon>Hexapoda</taxon>
        <taxon>Insecta</taxon>
        <taxon>Pterygota</taxon>
        <taxon>Neoptera</taxon>
        <taxon>Paraneoptera</taxon>
        <taxon>Thysanoptera</taxon>
        <taxon>Terebrantia</taxon>
        <taxon>Thripoidea</taxon>
        <taxon>Thripidae</taxon>
        <taxon>Megalurothrips</taxon>
    </lineage>
</organism>
<evidence type="ECO:0000313" key="3">
    <source>
        <dbReference type="Proteomes" id="UP001075354"/>
    </source>
</evidence>
<dbReference type="GO" id="GO:0003677">
    <property type="term" value="F:DNA binding"/>
    <property type="evidence" value="ECO:0007669"/>
    <property type="project" value="InterPro"/>
</dbReference>
<name>A0AAV7XV38_9NEOP</name>
<keyword evidence="3" id="KW-1185">Reference proteome</keyword>
<gene>
    <name evidence="2" type="ORF">ONE63_005344</name>
</gene>
<dbReference type="SUPFAM" id="SSF141255">
    <property type="entry name" value="YccV-like"/>
    <property type="match status" value="1"/>
</dbReference>
<dbReference type="InterPro" id="IPR036623">
    <property type="entry name" value="Hemimethylated_DNA-bd_sf"/>
</dbReference>
<dbReference type="InterPro" id="IPR011722">
    <property type="entry name" value="Hemimethylated_DNA-bd_dom"/>
</dbReference>
<protein>
    <recommendedName>
        <fullName evidence="1">Hemimethylated DNA-binding domain-containing protein</fullName>
    </recommendedName>
</protein>
<dbReference type="Proteomes" id="UP001075354">
    <property type="component" value="Chromosome 2"/>
</dbReference>
<dbReference type="EMBL" id="JAPTSV010000002">
    <property type="protein sequence ID" value="KAJ1530439.1"/>
    <property type="molecule type" value="Genomic_DNA"/>
</dbReference>
<dbReference type="PANTHER" id="PTHR31350">
    <property type="entry name" value="SI:DKEY-261L7.2"/>
    <property type="match status" value="1"/>
</dbReference>
<dbReference type="InterPro" id="IPR036047">
    <property type="entry name" value="F-box-like_dom_sf"/>
</dbReference>